<dbReference type="Proteomes" id="UP000029538">
    <property type="component" value="Unassembled WGS sequence"/>
</dbReference>
<evidence type="ECO:0000313" key="2">
    <source>
        <dbReference type="Proteomes" id="UP000029538"/>
    </source>
</evidence>
<evidence type="ECO:0000313" key="1">
    <source>
        <dbReference type="EMBL" id="KGF50359.1"/>
    </source>
</evidence>
<reference evidence="1 2" key="1">
    <citation type="submission" date="2014-07" db="EMBL/GenBank/DDBJ databases">
        <authorList>
            <person name="McCorrison J."/>
            <person name="Sanka R."/>
            <person name="Torralba M."/>
            <person name="Gillis M."/>
            <person name="Haft D.H."/>
            <person name="Methe B."/>
            <person name="Sutton G."/>
            <person name="Nelson K.E."/>
        </authorList>
    </citation>
    <scope>NUCLEOTIDE SEQUENCE [LARGE SCALE GENOMIC DNA]</scope>
    <source>
        <strain evidence="1 2">DNF00882</strain>
    </source>
</reference>
<accession>A0A096CYN0</accession>
<organism evidence="1 2">
    <name type="scientific">Prevotella disiens DNF00882</name>
    <dbReference type="NCBI Taxonomy" id="1401075"/>
    <lineage>
        <taxon>Bacteria</taxon>
        <taxon>Pseudomonadati</taxon>
        <taxon>Bacteroidota</taxon>
        <taxon>Bacteroidia</taxon>
        <taxon>Bacteroidales</taxon>
        <taxon>Prevotellaceae</taxon>
        <taxon>Prevotella</taxon>
    </lineage>
</organism>
<protein>
    <submittedName>
        <fullName evidence="1">Uncharacterized protein</fullName>
    </submittedName>
</protein>
<sequence length="91" mass="10550">MMSTQKPEHILPYSIRLLTIKQVLNRCLEDGYFDCHKKEDVIYNKAIIKLCLSDSRASDEFMAGGNGFRFRNHKKDKKGKLVSVEAYLPEK</sequence>
<proteinExistence type="predicted"/>
<comment type="caution">
    <text evidence="1">The sequence shown here is derived from an EMBL/GenBank/DDBJ whole genome shotgun (WGS) entry which is preliminary data.</text>
</comment>
<name>A0A096CYN0_9BACT</name>
<dbReference type="EMBL" id="JRNR01000004">
    <property type="protein sequence ID" value="KGF50359.1"/>
    <property type="molecule type" value="Genomic_DNA"/>
</dbReference>
<dbReference type="RefSeq" id="WP_156097388.1">
    <property type="nucleotide sequence ID" value="NZ_JRNR01000004.1"/>
</dbReference>
<gene>
    <name evidence="1" type="ORF">HMPREF0654_01375</name>
</gene>
<dbReference type="AlphaFoldDB" id="A0A096CYN0"/>